<dbReference type="AlphaFoldDB" id="A0A6N7BZG7"/>
<reference evidence="2 3" key="1">
    <citation type="submission" date="2019-09" db="EMBL/GenBank/DDBJ databases">
        <title>Draft genome sequence of Psychrobacter nivimaris LAMA 639, in search for biotechnological relevant genes.</title>
        <authorList>
            <person name="Lima A.O.S."/>
            <person name="Staloch B.E.K."/>
            <person name="Freitas R.C."/>
            <person name="Niero H."/>
            <person name="Silva M.A.C."/>
        </authorList>
    </citation>
    <scope>NUCLEOTIDE SEQUENCE [LARGE SCALE GENOMIC DNA]</scope>
    <source>
        <strain evidence="2 3">LAMA 639</strain>
    </source>
</reference>
<dbReference type="Gene3D" id="3.40.50.300">
    <property type="entry name" value="P-loop containing nucleotide triphosphate hydrolases"/>
    <property type="match status" value="1"/>
</dbReference>
<dbReference type="EMBL" id="VZIZ01000009">
    <property type="protein sequence ID" value="KAF0569359.1"/>
    <property type="molecule type" value="Genomic_DNA"/>
</dbReference>
<keyword evidence="1" id="KW-0175">Coiled coil</keyword>
<name>A0A6N7BZG7_9GAMM</name>
<evidence type="ECO:0008006" key="4">
    <source>
        <dbReference type="Google" id="ProtNLM"/>
    </source>
</evidence>
<accession>A0A6N7BZG7</accession>
<feature type="coiled-coil region" evidence="1">
    <location>
        <begin position="54"/>
        <end position="81"/>
    </location>
</feature>
<organism evidence="2 3">
    <name type="scientific">Psychrobacter nivimaris</name>
    <dbReference type="NCBI Taxonomy" id="281738"/>
    <lineage>
        <taxon>Bacteria</taxon>
        <taxon>Pseudomonadati</taxon>
        <taxon>Pseudomonadota</taxon>
        <taxon>Gammaproteobacteria</taxon>
        <taxon>Moraxellales</taxon>
        <taxon>Moraxellaceae</taxon>
        <taxon>Psychrobacter</taxon>
    </lineage>
</organism>
<gene>
    <name evidence="2" type="ORF">FQV37_2840</name>
</gene>
<sequence>MKKVILHIGRHKSGTSSLQGFLHTNSDILKNMGVLYPNTGRGKQVAHHRLASFLERPERDSKEYQQLKAQLKREVRNFDNIIISSEGFQNCRDLDGLRDFFSDYHLHIVVYFREILDYLQSAYAQRVQNTNESRDFELYAEQTQLNYQAFYNRWAEIADSISAHYFHRSALKNQDIIDDFLSISGLDLQKPESGFKQLESESNPSIGGNLLYFKLQYNRLGYSSDAPLYRRLSKIATTNKPLFANGFFIADSVATKLRELYHDNNQFLSNRCTTLIMRDFADKPKCPNTATLEEDLETIIQLIPEKKLLLSKFIDEKVE</sequence>
<dbReference type="InterPro" id="IPR027417">
    <property type="entry name" value="P-loop_NTPase"/>
</dbReference>
<dbReference type="SUPFAM" id="SSF52540">
    <property type="entry name" value="P-loop containing nucleoside triphosphate hydrolases"/>
    <property type="match status" value="1"/>
</dbReference>
<dbReference type="Proteomes" id="UP000471465">
    <property type="component" value="Unassembled WGS sequence"/>
</dbReference>
<dbReference type="RefSeq" id="WP_160021416.1">
    <property type="nucleotide sequence ID" value="NZ_VZIZ01000009.1"/>
</dbReference>
<protein>
    <recommendedName>
        <fullName evidence="4">Sulfotransferase domain-containing protein</fullName>
    </recommendedName>
</protein>
<comment type="caution">
    <text evidence="2">The sequence shown here is derived from an EMBL/GenBank/DDBJ whole genome shotgun (WGS) entry which is preliminary data.</text>
</comment>
<proteinExistence type="predicted"/>
<evidence type="ECO:0000313" key="3">
    <source>
        <dbReference type="Proteomes" id="UP000471465"/>
    </source>
</evidence>
<evidence type="ECO:0000256" key="1">
    <source>
        <dbReference type="SAM" id="Coils"/>
    </source>
</evidence>
<keyword evidence="3" id="KW-1185">Reference proteome</keyword>
<evidence type="ECO:0000313" key="2">
    <source>
        <dbReference type="EMBL" id="KAF0569359.1"/>
    </source>
</evidence>